<comment type="subcellular location">
    <subcellularLocation>
        <location evidence="1">Cytoplasm</location>
    </subcellularLocation>
</comment>
<accession>A0A6I9TTC6</accession>
<dbReference type="KEGG" id="sind:105169469"/>
<keyword evidence="4" id="KW-0932">Cytokinin signaling pathway</keyword>
<dbReference type="Proteomes" id="UP000504604">
    <property type="component" value="Linkage group LG8"/>
</dbReference>
<feature type="region of interest" description="Disordered" evidence="7">
    <location>
        <begin position="31"/>
        <end position="89"/>
    </location>
</feature>
<dbReference type="GO" id="GO:0009691">
    <property type="term" value="P:cytokinin biosynthetic process"/>
    <property type="evidence" value="ECO:0007669"/>
    <property type="project" value="UniProtKB-KW"/>
</dbReference>
<keyword evidence="2" id="KW-0963">Cytoplasm</keyword>
<evidence type="ECO:0000256" key="4">
    <source>
        <dbReference type="ARBA" id="ARBA00022864"/>
    </source>
</evidence>
<name>A0A6I9TTC6_SESIN</name>
<proteinExistence type="inferred from homology"/>
<evidence type="ECO:0000256" key="2">
    <source>
        <dbReference type="ARBA" id="ARBA00022490"/>
    </source>
</evidence>
<dbReference type="OrthoDB" id="759087at2759"/>
<dbReference type="FunCoup" id="A0A6I9TTC6">
    <property type="interactions" value="111"/>
</dbReference>
<evidence type="ECO:0000313" key="9">
    <source>
        <dbReference type="RefSeq" id="XP_011088165.1"/>
    </source>
</evidence>
<keyword evidence="5" id="KW-0539">Nucleus</keyword>
<dbReference type="AlphaFoldDB" id="A0A6I9TTC6"/>
<evidence type="ECO:0000256" key="1">
    <source>
        <dbReference type="ARBA" id="ARBA00004496"/>
    </source>
</evidence>
<keyword evidence="8" id="KW-1185">Reference proteome</keyword>
<feature type="compositionally biased region" description="Acidic residues" evidence="7">
    <location>
        <begin position="58"/>
        <end position="68"/>
    </location>
</feature>
<gene>
    <name evidence="9" type="primary">LOC105169469</name>
</gene>
<reference evidence="9" key="1">
    <citation type="submission" date="2025-08" db="UniProtKB">
        <authorList>
            <consortium name="RefSeq"/>
        </authorList>
    </citation>
    <scope>IDENTIFICATION</scope>
</reference>
<dbReference type="PANTHER" id="PTHR33347">
    <property type="entry name" value="OSJNBA0091C07.3 PROTEIN"/>
    <property type="match status" value="1"/>
</dbReference>
<evidence type="ECO:0000256" key="5">
    <source>
        <dbReference type="ARBA" id="ARBA00023242"/>
    </source>
</evidence>
<organism evidence="8 9">
    <name type="scientific">Sesamum indicum</name>
    <name type="common">Oriental sesame</name>
    <name type="synonym">Sesamum orientale</name>
    <dbReference type="NCBI Taxonomy" id="4182"/>
    <lineage>
        <taxon>Eukaryota</taxon>
        <taxon>Viridiplantae</taxon>
        <taxon>Streptophyta</taxon>
        <taxon>Embryophyta</taxon>
        <taxon>Tracheophyta</taxon>
        <taxon>Spermatophyta</taxon>
        <taxon>Magnoliopsida</taxon>
        <taxon>eudicotyledons</taxon>
        <taxon>Gunneridae</taxon>
        <taxon>Pentapetalae</taxon>
        <taxon>asterids</taxon>
        <taxon>lamiids</taxon>
        <taxon>Lamiales</taxon>
        <taxon>Pedaliaceae</taxon>
        <taxon>Sesamum</taxon>
    </lineage>
</organism>
<feature type="compositionally biased region" description="Basic residues" evidence="7">
    <location>
        <begin position="113"/>
        <end position="129"/>
    </location>
</feature>
<evidence type="ECO:0000256" key="7">
    <source>
        <dbReference type="SAM" id="MobiDB-lite"/>
    </source>
</evidence>
<evidence type="ECO:0000313" key="8">
    <source>
        <dbReference type="Proteomes" id="UP000504604"/>
    </source>
</evidence>
<evidence type="ECO:0000256" key="6">
    <source>
        <dbReference type="ARBA" id="ARBA00024199"/>
    </source>
</evidence>
<feature type="region of interest" description="Disordered" evidence="7">
    <location>
        <begin position="111"/>
        <end position="137"/>
    </location>
</feature>
<evidence type="ECO:0000256" key="3">
    <source>
        <dbReference type="ARBA" id="ARBA00022712"/>
    </source>
</evidence>
<comment type="similarity">
    <text evidence="6">Belongs to the SOFL plant protein family.</text>
</comment>
<dbReference type="GeneID" id="105169469"/>
<dbReference type="RefSeq" id="XP_011088165.1">
    <property type="nucleotide sequence ID" value="XM_011089863.2"/>
</dbReference>
<dbReference type="InterPro" id="IPR044670">
    <property type="entry name" value="SOFL"/>
</dbReference>
<dbReference type="InParanoid" id="A0A6I9TTC6"/>
<dbReference type="PANTHER" id="PTHR33347:SF1">
    <property type="entry name" value="PROTEIN SOB FIVE-LIKE 5"/>
    <property type="match status" value="1"/>
</dbReference>
<dbReference type="GO" id="GO:0005737">
    <property type="term" value="C:cytoplasm"/>
    <property type="evidence" value="ECO:0007669"/>
    <property type="project" value="UniProtKB-SubCell"/>
</dbReference>
<protein>
    <submittedName>
        <fullName evidence="9">Uncharacterized protein LOC105169469</fullName>
    </submittedName>
</protein>
<dbReference type="GO" id="GO:0009736">
    <property type="term" value="P:cytokinin-activated signaling pathway"/>
    <property type="evidence" value="ECO:0007669"/>
    <property type="project" value="UniProtKB-KW"/>
</dbReference>
<sequence>MDHDYLFANEECSSGCESGWTLYLDHSSIHSPSCNQERGRRRSGVFTEAKTLKRQEQEQEEDEDEGEDSSMVSDASSGPPHLNEEECYGGNDANGNINGCFYHYPVHAPLSRNRNKNRDNRRRKLHQHHSSLLDDTASSPFYDFSNTSFTGTRSLQPSVENVLEYSQGYSTTQFEVSRPPYQDHHYDFFQSSPSANQLQQNQWFEDKRW</sequence>
<keyword evidence="3" id="KW-0203">Cytokinin biosynthesis</keyword>